<dbReference type="InterPro" id="IPR011527">
    <property type="entry name" value="ABC1_TM_dom"/>
</dbReference>
<dbReference type="CDD" id="cd03249">
    <property type="entry name" value="ABC_MTABC3_MDL1_MDL2"/>
    <property type="match status" value="2"/>
</dbReference>
<feature type="transmembrane region" description="Helical" evidence="9">
    <location>
        <begin position="693"/>
        <end position="718"/>
    </location>
</feature>
<evidence type="ECO:0000256" key="1">
    <source>
        <dbReference type="ARBA" id="ARBA00004141"/>
    </source>
</evidence>
<evidence type="ECO:0000256" key="4">
    <source>
        <dbReference type="ARBA" id="ARBA00022692"/>
    </source>
</evidence>
<dbReference type="FunFam" id="1.20.1560.10:FF:000057">
    <property type="entry name" value="ABC multidrug transporter SitT"/>
    <property type="match status" value="1"/>
</dbReference>
<dbReference type="GO" id="GO:0090374">
    <property type="term" value="P:oligopeptide export from mitochondrion"/>
    <property type="evidence" value="ECO:0007669"/>
    <property type="project" value="TreeGrafter"/>
</dbReference>
<feature type="transmembrane region" description="Helical" evidence="9">
    <location>
        <begin position="812"/>
        <end position="835"/>
    </location>
</feature>
<accession>A0A2J6QU24</accession>
<dbReference type="InterPro" id="IPR003593">
    <property type="entry name" value="AAA+_ATPase"/>
</dbReference>
<dbReference type="Gene3D" id="1.20.1560.10">
    <property type="entry name" value="ABC transporter type 1, transmembrane domain"/>
    <property type="match status" value="1"/>
</dbReference>
<dbReference type="PANTHER" id="PTHR43394:SF27">
    <property type="entry name" value="ATP-DEPENDENT TRANSLOCASE ABCB1-LIKE"/>
    <property type="match status" value="1"/>
</dbReference>
<evidence type="ECO:0000256" key="3">
    <source>
        <dbReference type="ARBA" id="ARBA00022448"/>
    </source>
</evidence>
<dbReference type="CDD" id="cd18578">
    <property type="entry name" value="ABC_6TM_Pgp_ABCB1_D2_like"/>
    <property type="match status" value="1"/>
</dbReference>
<evidence type="ECO:0000256" key="6">
    <source>
        <dbReference type="ARBA" id="ARBA00022840"/>
    </source>
</evidence>
<dbReference type="PROSITE" id="PS50929">
    <property type="entry name" value="ABC_TM1F"/>
    <property type="match status" value="2"/>
</dbReference>
<dbReference type="InterPro" id="IPR039421">
    <property type="entry name" value="Type_1_exporter"/>
</dbReference>
<evidence type="ECO:0000256" key="8">
    <source>
        <dbReference type="ARBA" id="ARBA00023136"/>
    </source>
</evidence>
<keyword evidence="8 9" id="KW-0472">Membrane</keyword>
<dbReference type="Pfam" id="PF00664">
    <property type="entry name" value="ABC_membrane"/>
    <property type="match status" value="2"/>
</dbReference>
<name>A0A2J6QU24_HYAVF</name>
<evidence type="ECO:0000256" key="9">
    <source>
        <dbReference type="SAM" id="Phobius"/>
    </source>
</evidence>
<organism evidence="12 13">
    <name type="scientific">Hyaloscypha variabilis (strain UAMH 11265 / GT02V1 / F)</name>
    <name type="common">Meliniomyces variabilis</name>
    <dbReference type="NCBI Taxonomy" id="1149755"/>
    <lineage>
        <taxon>Eukaryota</taxon>
        <taxon>Fungi</taxon>
        <taxon>Dikarya</taxon>
        <taxon>Ascomycota</taxon>
        <taxon>Pezizomycotina</taxon>
        <taxon>Leotiomycetes</taxon>
        <taxon>Helotiales</taxon>
        <taxon>Hyaloscyphaceae</taxon>
        <taxon>Hyaloscypha</taxon>
        <taxon>Hyaloscypha variabilis</taxon>
    </lineage>
</organism>
<comment type="subcellular location">
    <subcellularLocation>
        <location evidence="1">Membrane</location>
        <topology evidence="1">Multi-pass membrane protein</topology>
    </subcellularLocation>
</comment>
<dbReference type="Gene3D" id="3.40.50.300">
    <property type="entry name" value="P-loop containing nucleotide triphosphate hydrolases"/>
    <property type="match status" value="2"/>
</dbReference>
<proteinExistence type="inferred from homology"/>
<dbReference type="InterPro" id="IPR017871">
    <property type="entry name" value="ABC_transporter-like_CS"/>
</dbReference>
<dbReference type="GO" id="GO:0005743">
    <property type="term" value="C:mitochondrial inner membrane"/>
    <property type="evidence" value="ECO:0007669"/>
    <property type="project" value="TreeGrafter"/>
</dbReference>
<comment type="similarity">
    <text evidence="2">Belongs to the ABC transporter superfamily. ABCB family. Multidrug resistance exporter (TC 3.A.1.201) subfamily.</text>
</comment>
<dbReference type="SMART" id="SM00382">
    <property type="entry name" value="AAA"/>
    <property type="match status" value="2"/>
</dbReference>
<dbReference type="OrthoDB" id="6500128at2759"/>
<evidence type="ECO:0000259" key="11">
    <source>
        <dbReference type="PROSITE" id="PS50929"/>
    </source>
</evidence>
<dbReference type="PROSITE" id="PS00211">
    <property type="entry name" value="ABC_TRANSPORTER_1"/>
    <property type="match status" value="2"/>
</dbReference>
<keyword evidence="5" id="KW-0547">Nucleotide-binding</keyword>
<feature type="transmembrane region" description="Helical" evidence="9">
    <location>
        <begin position="50"/>
        <end position="74"/>
    </location>
</feature>
<feature type="transmembrane region" description="Helical" evidence="9">
    <location>
        <begin position="104"/>
        <end position="128"/>
    </location>
</feature>
<feature type="transmembrane region" description="Helical" evidence="9">
    <location>
        <begin position="738"/>
        <end position="764"/>
    </location>
</feature>
<dbReference type="EMBL" id="KZ613971">
    <property type="protein sequence ID" value="PMD29764.1"/>
    <property type="molecule type" value="Genomic_DNA"/>
</dbReference>
<gene>
    <name evidence="12" type="ORF">L207DRAFT_474611</name>
</gene>
<keyword evidence="4 9" id="KW-0812">Transmembrane</keyword>
<dbReference type="PROSITE" id="PS50893">
    <property type="entry name" value="ABC_TRANSPORTER_2"/>
    <property type="match status" value="2"/>
</dbReference>
<evidence type="ECO:0000313" key="13">
    <source>
        <dbReference type="Proteomes" id="UP000235786"/>
    </source>
</evidence>
<dbReference type="GO" id="GO:0005524">
    <property type="term" value="F:ATP binding"/>
    <property type="evidence" value="ECO:0007669"/>
    <property type="project" value="UniProtKB-KW"/>
</dbReference>
<feature type="transmembrane region" description="Helical" evidence="9">
    <location>
        <begin position="957"/>
        <end position="977"/>
    </location>
</feature>
<protein>
    <submittedName>
        <fullName evidence="12">Putative ABC transporter</fullName>
    </submittedName>
</protein>
<sequence length="1264" mass="139353">MVEKHAGTQHEPDQYADAVAKLEESEVTADRPGAFKDFVRIFDYADKLSWVLNVLSLVTSIAAGVVLPLMTIIFGNAVGEFNKFSAGDTDAATFQHLILDYVLWYIYLFVAKLVLSYISTLSICIAAIRTTRSLRQAFLDSLLRKEIWHFDSKDPSSVAVLVTTNGARINKGIADKFAFLIQYVAMFFAAFVVALVRQWKLTLITMSIIPGIMVIISICVPIEAAIESRVMRMYSQGGSIAQEAISTIKNIHAFWAQGKMVEKYDNLLQQAHTEGEKKSILYGILFSTEYFFVFSGVALSFWKGYRMFANGEIDGIGPVFTVVFSALIAASTITAIAPQFQTFANAAAAASEIFTLMDETSKLDPLSEDGLKPSTCDGEIEIKDLSFSYPSRRSIKVLKGLNLKIPAGKTTALVGASGCGKSTLVGLLERWYERESGAIELDGVDITRCNTKWLRSQIGLVQQEPVLFQGTVFQNVANGFTDSQKRLSDKEQLILVQQACETSYAHDFVSELPNGYDTEVGEAAGLLSGGQRQRIAIARSIVSNPRILLLDEATSALDPNAEGMVQRALDQVSVNRTTLVIAHKLATVRNADNIAVISDGKVVEQGTHFNLLQSEGHYAKLVAAQNIEEQSDKYDQVSDVMDGDAEKDLIRHASLYKTATGEFDPSAANIKTGTLGYSLIRCIFLMFLEQKSLYTYFLISTIGCLIAGATFPAQALIFSRIFEVFTLPPDQGQPKADFYALMFFVIALGNLVAYMIIGITCNIIGQEVTHRYRKELFTNMLRQDMDFFNLPGNTSGALTSRLSSMPTQLQDLISANILLIFVIFISVTSTSVLALAYGWKLGLVVVFGGLPPLILSGYIRIRLETTLEAKNSERFAEGANLANEAVMAIKTVASLTLESTVLQRYQNLMSGIVRNSIQSLLWTIFWYALSQSLEFLVMALGFWYGSKLLSEGEYTSSQFYIIFLGTLFAGQSAAMFFSYSTSITQAVEAANYILWLRTCKPVMQENDENRSKGPVTDGGEIALASMSFKYPRRENRVLRDISMRIEPDQFVAFVGPSGCGKSTIVSLLERFYDPTSGQIIYAGNSISSYSPRLYRQNISLVQQEPTLYSGSIRENVTLGVEGEATEEQILDACKQANALEFIDSLPEGLSTACGNRGLQFSGGQKQRIAIARALIRKPRLLLLDEATSALDTQSERIVQSALDKAKEGRTTIAVAHRLSTIVHADVIFVFGDGRVVEQGTHHELLTKKGRYYDMVLAQSLNKDV</sequence>
<dbReference type="InterPro" id="IPR003439">
    <property type="entry name" value="ABC_transporter-like_ATP-bd"/>
</dbReference>
<feature type="transmembrane region" description="Helical" evidence="9">
    <location>
        <begin position="924"/>
        <end position="945"/>
    </location>
</feature>
<evidence type="ECO:0000256" key="2">
    <source>
        <dbReference type="ARBA" id="ARBA00007577"/>
    </source>
</evidence>
<keyword evidence="13" id="KW-1185">Reference proteome</keyword>
<evidence type="ECO:0000256" key="5">
    <source>
        <dbReference type="ARBA" id="ARBA00022741"/>
    </source>
</evidence>
<dbReference type="InterPro" id="IPR036640">
    <property type="entry name" value="ABC1_TM_sf"/>
</dbReference>
<keyword evidence="6" id="KW-0067">ATP-binding</keyword>
<dbReference type="GO" id="GO:0016887">
    <property type="term" value="F:ATP hydrolysis activity"/>
    <property type="evidence" value="ECO:0007669"/>
    <property type="project" value="InterPro"/>
</dbReference>
<dbReference type="FunFam" id="3.40.50.300:FF:000251">
    <property type="entry name" value="ABC transporter B family member 19"/>
    <property type="match status" value="1"/>
</dbReference>
<feature type="transmembrane region" description="Helical" evidence="9">
    <location>
        <begin position="202"/>
        <end position="226"/>
    </location>
</feature>
<dbReference type="AlphaFoldDB" id="A0A2J6QU24"/>
<feature type="domain" description="ABC transporter" evidence="10">
    <location>
        <begin position="1021"/>
        <end position="1257"/>
    </location>
</feature>
<dbReference type="InterPro" id="IPR027417">
    <property type="entry name" value="P-loop_NTPase"/>
</dbReference>
<feature type="transmembrane region" description="Helical" evidence="9">
    <location>
        <begin position="841"/>
        <end position="861"/>
    </location>
</feature>
<dbReference type="Proteomes" id="UP000235786">
    <property type="component" value="Unassembled WGS sequence"/>
</dbReference>
<keyword evidence="3" id="KW-0813">Transport</keyword>
<evidence type="ECO:0000259" key="10">
    <source>
        <dbReference type="PROSITE" id="PS50893"/>
    </source>
</evidence>
<evidence type="ECO:0000256" key="7">
    <source>
        <dbReference type="ARBA" id="ARBA00022989"/>
    </source>
</evidence>
<dbReference type="SUPFAM" id="SSF90123">
    <property type="entry name" value="ABC transporter transmembrane region"/>
    <property type="match status" value="2"/>
</dbReference>
<dbReference type="GO" id="GO:0015421">
    <property type="term" value="F:ABC-type oligopeptide transporter activity"/>
    <property type="evidence" value="ECO:0007669"/>
    <property type="project" value="TreeGrafter"/>
</dbReference>
<keyword evidence="7 9" id="KW-1133">Transmembrane helix</keyword>
<dbReference type="PANTHER" id="PTHR43394">
    <property type="entry name" value="ATP-DEPENDENT PERMEASE MDL1, MITOCHONDRIAL"/>
    <property type="match status" value="1"/>
</dbReference>
<feature type="domain" description="ABC transporter" evidence="10">
    <location>
        <begin position="380"/>
        <end position="624"/>
    </location>
</feature>
<evidence type="ECO:0000313" key="12">
    <source>
        <dbReference type="EMBL" id="PMD29764.1"/>
    </source>
</evidence>
<dbReference type="CDD" id="cd18577">
    <property type="entry name" value="ABC_6TM_Pgp_ABCB1_D1_like"/>
    <property type="match status" value="1"/>
</dbReference>
<feature type="transmembrane region" description="Helical" evidence="9">
    <location>
        <begin position="315"/>
        <end position="337"/>
    </location>
</feature>
<feature type="domain" description="ABC transmembrane type-1" evidence="11">
    <location>
        <begin position="698"/>
        <end position="985"/>
    </location>
</feature>
<dbReference type="SUPFAM" id="SSF52540">
    <property type="entry name" value="P-loop containing nucleoside triphosphate hydrolases"/>
    <property type="match status" value="2"/>
</dbReference>
<reference evidence="12 13" key="1">
    <citation type="submission" date="2016-04" db="EMBL/GenBank/DDBJ databases">
        <title>A degradative enzymes factory behind the ericoid mycorrhizal symbiosis.</title>
        <authorList>
            <consortium name="DOE Joint Genome Institute"/>
            <person name="Martino E."/>
            <person name="Morin E."/>
            <person name="Grelet G."/>
            <person name="Kuo A."/>
            <person name="Kohler A."/>
            <person name="Daghino S."/>
            <person name="Barry K."/>
            <person name="Choi C."/>
            <person name="Cichocki N."/>
            <person name="Clum A."/>
            <person name="Copeland A."/>
            <person name="Hainaut M."/>
            <person name="Haridas S."/>
            <person name="Labutti K."/>
            <person name="Lindquist E."/>
            <person name="Lipzen A."/>
            <person name="Khouja H.-R."/>
            <person name="Murat C."/>
            <person name="Ohm R."/>
            <person name="Olson A."/>
            <person name="Spatafora J."/>
            <person name="Veneault-Fourrey C."/>
            <person name="Henrissat B."/>
            <person name="Grigoriev I."/>
            <person name="Martin F."/>
            <person name="Perotto S."/>
        </authorList>
    </citation>
    <scope>NUCLEOTIDE SEQUENCE [LARGE SCALE GENOMIC DNA]</scope>
    <source>
        <strain evidence="12 13">F</strain>
    </source>
</reference>
<feature type="transmembrane region" description="Helical" evidence="9">
    <location>
        <begin position="177"/>
        <end position="196"/>
    </location>
</feature>
<dbReference type="STRING" id="1149755.A0A2J6QU24"/>
<dbReference type="Pfam" id="PF00005">
    <property type="entry name" value="ABC_tran"/>
    <property type="match status" value="2"/>
</dbReference>
<feature type="domain" description="ABC transmembrane type-1" evidence="11">
    <location>
        <begin position="54"/>
        <end position="345"/>
    </location>
</feature>
<feature type="transmembrane region" description="Helical" evidence="9">
    <location>
        <begin position="280"/>
        <end position="303"/>
    </location>
</feature>
<dbReference type="FunFam" id="3.40.50.300:FF:000913">
    <property type="entry name" value="ABC multidrug transporter SitT"/>
    <property type="match status" value="1"/>
</dbReference>